<evidence type="ECO:0008006" key="3">
    <source>
        <dbReference type="Google" id="ProtNLM"/>
    </source>
</evidence>
<dbReference type="EMBL" id="BDQI01000043">
    <property type="protein sequence ID" value="GAX58005.1"/>
    <property type="molecule type" value="Genomic_DNA"/>
</dbReference>
<comment type="caution">
    <text evidence="1">The sequence shown here is derived from an EMBL/GenBank/DDBJ whole genome shotgun (WGS) entry which is preliminary data.</text>
</comment>
<accession>A0A250VV69</accession>
<protein>
    <recommendedName>
        <fullName evidence="3">CsbD family protein</fullName>
    </recommendedName>
</protein>
<gene>
    <name evidence="1" type="ORF">SO3561_09576</name>
</gene>
<dbReference type="Proteomes" id="UP000217446">
    <property type="component" value="Unassembled WGS sequence"/>
</dbReference>
<reference evidence="2" key="1">
    <citation type="submission" date="2017-05" db="EMBL/GenBank/DDBJ databases">
        <title>Streptomyces olivochromogenes NBRC 3561 whole genome shotgun sequence.</title>
        <authorList>
            <person name="Dohra H."/>
            <person name="Kodani S."/>
        </authorList>
    </citation>
    <scope>NUCLEOTIDE SEQUENCE [LARGE SCALE GENOMIC DNA]</scope>
    <source>
        <strain evidence="2">NBRC 3561</strain>
    </source>
</reference>
<sequence length="57" mass="6011">MSAGEKAKAKAEQVIGKTVRKAAHAAHKDVLAAKGAALEARGMMRGAKERTKDSLKH</sequence>
<keyword evidence="2" id="KW-1185">Reference proteome</keyword>
<evidence type="ECO:0000313" key="2">
    <source>
        <dbReference type="Proteomes" id="UP000217446"/>
    </source>
</evidence>
<organism evidence="1 2">
    <name type="scientific">Streptomyces olivochromogenes</name>
    <dbReference type="NCBI Taxonomy" id="1963"/>
    <lineage>
        <taxon>Bacteria</taxon>
        <taxon>Bacillati</taxon>
        <taxon>Actinomycetota</taxon>
        <taxon>Actinomycetes</taxon>
        <taxon>Kitasatosporales</taxon>
        <taxon>Streptomycetaceae</taxon>
        <taxon>Streptomyces</taxon>
    </lineage>
</organism>
<dbReference type="RefSeq" id="WP_165853907.1">
    <property type="nucleotide sequence ID" value="NZ_BDQI01000043.1"/>
</dbReference>
<evidence type="ECO:0000313" key="1">
    <source>
        <dbReference type="EMBL" id="GAX58005.1"/>
    </source>
</evidence>
<name>A0A250VV69_STROL</name>
<dbReference type="AlphaFoldDB" id="A0A250VV69"/>
<proteinExistence type="predicted"/>